<reference evidence="2 3" key="1">
    <citation type="submission" date="2023-05" db="EMBL/GenBank/DDBJ databases">
        <title>B98-5 Cell Line De Novo Hybrid Assembly: An Optical Mapping Approach.</title>
        <authorList>
            <person name="Kananen K."/>
            <person name="Auerbach J.A."/>
            <person name="Kautto E."/>
            <person name="Blachly J.S."/>
        </authorList>
    </citation>
    <scope>NUCLEOTIDE SEQUENCE [LARGE SCALE GENOMIC DNA]</scope>
    <source>
        <strain evidence="2">B95-8</strain>
        <tissue evidence="2">Cell line</tissue>
    </source>
</reference>
<feature type="region of interest" description="Disordered" evidence="1">
    <location>
        <begin position="1"/>
        <end position="32"/>
    </location>
</feature>
<name>A0ABQ9W6I7_SAGOE</name>
<keyword evidence="3" id="KW-1185">Reference proteome</keyword>
<accession>A0ABQ9W6I7</accession>
<organism evidence="2 3">
    <name type="scientific">Saguinus oedipus</name>
    <name type="common">Cotton-top tamarin</name>
    <name type="synonym">Oedipomidas oedipus</name>
    <dbReference type="NCBI Taxonomy" id="9490"/>
    <lineage>
        <taxon>Eukaryota</taxon>
        <taxon>Metazoa</taxon>
        <taxon>Chordata</taxon>
        <taxon>Craniata</taxon>
        <taxon>Vertebrata</taxon>
        <taxon>Euteleostomi</taxon>
        <taxon>Mammalia</taxon>
        <taxon>Eutheria</taxon>
        <taxon>Euarchontoglires</taxon>
        <taxon>Primates</taxon>
        <taxon>Haplorrhini</taxon>
        <taxon>Platyrrhini</taxon>
        <taxon>Cebidae</taxon>
        <taxon>Callitrichinae</taxon>
        <taxon>Saguinus</taxon>
    </lineage>
</organism>
<sequence>MQLLSHPLLASPIEGQPPWATEPSSGSASCGPPGLTLFAFPPTAKPPFLEDIKTNGMVSRAYFCIPGGPRLEHKHSV</sequence>
<dbReference type="EMBL" id="JASSZA010000002">
    <property type="protein sequence ID" value="KAK2117251.1"/>
    <property type="molecule type" value="Genomic_DNA"/>
</dbReference>
<feature type="compositionally biased region" description="Low complexity" evidence="1">
    <location>
        <begin position="23"/>
        <end position="32"/>
    </location>
</feature>
<proteinExistence type="predicted"/>
<evidence type="ECO:0000256" key="1">
    <source>
        <dbReference type="SAM" id="MobiDB-lite"/>
    </source>
</evidence>
<comment type="caution">
    <text evidence="2">The sequence shown here is derived from an EMBL/GenBank/DDBJ whole genome shotgun (WGS) entry which is preliminary data.</text>
</comment>
<evidence type="ECO:0000313" key="2">
    <source>
        <dbReference type="EMBL" id="KAK2117251.1"/>
    </source>
</evidence>
<protein>
    <submittedName>
        <fullName evidence="2">Uncharacterized protein</fullName>
    </submittedName>
</protein>
<dbReference type="Proteomes" id="UP001266305">
    <property type="component" value="Unassembled WGS sequence"/>
</dbReference>
<evidence type="ECO:0000313" key="3">
    <source>
        <dbReference type="Proteomes" id="UP001266305"/>
    </source>
</evidence>
<gene>
    <name evidence="2" type="ORF">P7K49_004137</name>
</gene>